<dbReference type="Proteomes" id="UP000321617">
    <property type="component" value="Unassembled WGS sequence"/>
</dbReference>
<name>A0A562VBM8_9ACTN</name>
<dbReference type="PANTHER" id="PTHR43680">
    <property type="entry name" value="NITRATE REDUCTASE MOLYBDENUM COFACTOR ASSEMBLY CHAPERONE"/>
    <property type="match status" value="1"/>
</dbReference>
<dbReference type="GO" id="GO:0051082">
    <property type="term" value="F:unfolded protein binding"/>
    <property type="evidence" value="ECO:0007669"/>
    <property type="project" value="InterPro"/>
</dbReference>
<dbReference type="GO" id="GO:0051131">
    <property type="term" value="P:chaperone-mediated protein complex assembly"/>
    <property type="evidence" value="ECO:0007669"/>
    <property type="project" value="InterPro"/>
</dbReference>
<evidence type="ECO:0000313" key="2">
    <source>
        <dbReference type="EMBL" id="TWJ15286.1"/>
    </source>
</evidence>
<dbReference type="Gene3D" id="1.10.3480.10">
    <property type="entry name" value="TorD-like"/>
    <property type="match status" value="1"/>
</dbReference>
<organism evidence="2 3">
    <name type="scientific">Stackebrandtia albiflava</name>
    <dbReference type="NCBI Taxonomy" id="406432"/>
    <lineage>
        <taxon>Bacteria</taxon>
        <taxon>Bacillati</taxon>
        <taxon>Actinomycetota</taxon>
        <taxon>Actinomycetes</taxon>
        <taxon>Glycomycetales</taxon>
        <taxon>Glycomycetaceae</taxon>
        <taxon>Stackebrandtia</taxon>
    </lineage>
</organism>
<keyword evidence="3" id="KW-1185">Reference proteome</keyword>
<evidence type="ECO:0000256" key="1">
    <source>
        <dbReference type="ARBA" id="ARBA00023063"/>
    </source>
</evidence>
<dbReference type="AlphaFoldDB" id="A0A562VBM8"/>
<dbReference type="EMBL" id="VLLL01000005">
    <property type="protein sequence ID" value="TWJ15286.1"/>
    <property type="molecule type" value="Genomic_DNA"/>
</dbReference>
<accession>A0A562VBM8</accession>
<dbReference type="InterPro" id="IPR036411">
    <property type="entry name" value="TorD-like_sf"/>
</dbReference>
<dbReference type="InterPro" id="IPR020945">
    <property type="entry name" value="DMSO/NO3_reduct_chaperone"/>
</dbReference>
<dbReference type="GO" id="GO:0016530">
    <property type="term" value="F:metallochaperone activity"/>
    <property type="evidence" value="ECO:0007669"/>
    <property type="project" value="TreeGrafter"/>
</dbReference>
<keyword evidence="1" id="KW-0534">Nitrate assimilation</keyword>
<proteinExistence type="predicted"/>
<dbReference type="RefSeq" id="WP_211354286.1">
    <property type="nucleotide sequence ID" value="NZ_BAABIJ010000001.1"/>
</dbReference>
<dbReference type="GO" id="GO:0042128">
    <property type="term" value="P:nitrate assimilation"/>
    <property type="evidence" value="ECO:0007669"/>
    <property type="project" value="UniProtKB-KW"/>
</dbReference>
<evidence type="ECO:0000313" key="3">
    <source>
        <dbReference type="Proteomes" id="UP000321617"/>
    </source>
</evidence>
<dbReference type="Pfam" id="PF02613">
    <property type="entry name" value="Nitrate_red_del"/>
    <property type="match status" value="1"/>
</dbReference>
<dbReference type="SUPFAM" id="SSF89155">
    <property type="entry name" value="TorD-like"/>
    <property type="match status" value="1"/>
</dbReference>
<dbReference type="PANTHER" id="PTHR43680:SF2">
    <property type="entry name" value="NITRATE REDUCTASE MOLYBDENUM COFACTOR ASSEMBLY CHAPERONE NARJ"/>
    <property type="match status" value="1"/>
</dbReference>
<dbReference type="InterPro" id="IPR003765">
    <property type="entry name" value="NO3_reductase_chaperone_NarJ"/>
</dbReference>
<comment type="caution">
    <text evidence="2">The sequence shown here is derived from an EMBL/GenBank/DDBJ whole genome shotgun (WGS) entry which is preliminary data.</text>
</comment>
<dbReference type="NCBIfam" id="TIGR00684">
    <property type="entry name" value="narJ"/>
    <property type="match status" value="1"/>
</dbReference>
<sequence>MSADAGVIRHAAGMLLAYPDRAARDRLPLVAAALAEQPRSRVRTDLIRFTEELAAADPSAAAAEYVETFDLRRRRSLHLTYYSDGDTRRRGGALAAVKGVIREAGWVPPVDELPDHLAVLCEFAARDPDRGVRLLVELRPGLELLREALREAGSRYLVVVDAVRGTLPAGDATLAERVRRLAGEGPARESVGLSGYGGAVPLGMPTTARGGAR</sequence>
<gene>
    <name evidence="2" type="ORF">LX16_0986</name>
</gene>
<reference evidence="2 3" key="1">
    <citation type="journal article" date="2013" name="Stand. Genomic Sci.">
        <title>Genomic Encyclopedia of Type Strains, Phase I: The one thousand microbial genomes (KMG-I) project.</title>
        <authorList>
            <person name="Kyrpides N.C."/>
            <person name="Woyke T."/>
            <person name="Eisen J.A."/>
            <person name="Garrity G."/>
            <person name="Lilburn T.G."/>
            <person name="Beck B.J."/>
            <person name="Whitman W.B."/>
            <person name="Hugenholtz P."/>
            <person name="Klenk H.P."/>
        </authorList>
    </citation>
    <scope>NUCLEOTIDE SEQUENCE [LARGE SCALE GENOMIC DNA]</scope>
    <source>
        <strain evidence="2 3">DSM 45044</strain>
    </source>
</reference>
<protein>
    <submittedName>
        <fullName evidence="2">Respiratory nitrate reductase chaperone NarJ</fullName>
    </submittedName>
</protein>